<keyword evidence="1" id="KW-0812">Transmembrane</keyword>
<keyword evidence="1" id="KW-0472">Membrane</keyword>
<keyword evidence="1" id="KW-1133">Transmembrane helix</keyword>
<feature type="transmembrane region" description="Helical" evidence="1">
    <location>
        <begin position="170"/>
        <end position="189"/>
    </location>
</feature>
<dbReference type="InterPro" id="IPR025671">
    <property type="entry name" value="HXXEE"/>
</dbReference>
<accession>A0A4Q0MJ96</accession>
<dbReference type="OrthoDB" id="285799at2"/>
<feature type="transmembrane region" description="Helical" evidence="1">
    <location>
        <begin position="31"/>
        <end position="52"/>
    </location>
</feature>
<comment type="caution">
    <text evidence="2">The sequence shown here is derived from an EMBL/GenBank/DDBJ whole genome shotgun (WGS) entry which is preliminary data.</text>
</comment>
<feature type="transmembrane region" description="Helical" evidence="1">
    <location>
        <begin position="201"/>
        <end position="223"/>
    </location>
</feature>
<sequence>MAMVCAAPKKLFLRSDSPLSWRAMAPFATTWPWIGLGAAGILLILLAAGNGLQTDRSVSRWRDMTWLVWLGVAAYLLHQFEEHGVDLLGEPYAFRGELCATLGFRDAASCPIPFSFITAVNVGSVWGAGLISALLAPRRPLIGLAFFAIPLVNLFAHVGPAVVARHYNPGLLTAVAIFLPLSLWTLFVAARRYGAGLRAILATALAGVVVHAVLMGSLIAYLHSWFGEATLATIQILNACVPAGLMWLATRGVASPPGARLSRLSETA</sequence>
<feature type="transmembrane region" description="Helical" evidence="1">
    <location>
        <begin position="142"/>
        <end position="164"/>
    </location>
</feature>
<name>A0A4Q0MJ96_9HYPH</name>
<protein>
    <submittedName>
        <fullName evidence="2">HXXEE domain-containing protein</fullName>
    </submittedName>
</protein>
<organism evidence="2 3">
    <name type="scientific">Hansschlegelia zhihuaiae</name>
    <dbReference type="NCBI Taxonomy" id="405005"/>
    <lineage>
        <taxon>Bacteria</taxon>
        <taxon>Pseudomonadati</taxon>
        <taxon>Pseudomonadota</taxon>
        <taxon>Alphaproteobacteria</taxon>
        <taxon>Hyphomicrobiales</taxon>
        <taxon>Methylopilaceae</taxon>
        <taxon>Hansschlegelia</taxon>
    </lineage>
</organism>
<feature type="transmembrane region" description="Helical" evidence="1">
    <location>
        <begin position="112"/>
        <end position="135"/>
    </location>
</feature>
<evidence type="ECO:0000313" key="3">
    <source>
        <dbReference type="Proteomes" id="UP000289708"/>
    </source>
</evidence>
<reference evidence="2 3" key="1">
    <citation type="submission" date="2018-12" db="EMBL/GenBank/DDBJ databases">
        <title>bacterium Hansschlegelia zhihuaiae S113.</title>
        <authorList>
            <person name="He J."/>
        </authorList>
    </citation>
    <scope>NUCLEOTIDE SEQUENCE [LARGE SCALE GENOMIC DNA]</scope>
    <source>
        <strain evidence="2 3">S 113</strain>
    </source>
</reference>
<proteinExistence type="predicted"/>
<dbReference type="Pfam" id="PF13787">
    <property type="entry name" value="HXXEE"/>
    <property type="match status" value="1"/>
</dbReference>
<dbReference type="AlphaFoldDB" id="A0A4Q0MJ96"/>
<dbReference type="Proteomes" id="UP000289708">
    <property type="component" value="Unassembled WGS sequence"/>
</dbReference>
<keyword evidence="3" id="KW-1185">Reference proteome</keyword>
<evidence type="ECO:0000313" key="2">
    <source>
        <dbReference type="EMBL" id="RXF73777.1"/>
    </source>
</evidence>
<feature type="transmembrane region" description="Helical" evidence="1">
    <location>
        <begin position="229"/>
        <end position="250"/>
    </location>
</feature>
<gene>
    <name evidence="2" type="ORF">EK403_09340</name>
</gene>
<feature type="transmembrane region" description="Helical" evidence="1">
    <location>
        <begin position="64"/>
        <end position="80"/>
    </location>
</feature>
<evidence type="ECO:0000256" key="1">
    <source>
        <dbReference type="SAM" id="Phobius"/>
    </source>
</evidence>
<dbReference type="EMBL" id="RYFI01000007">
    <property type="protein sequence ID" value="RXF73777.1"/>
    <property type="molecule type" value="Genomic_DNA"/>
</dbReference>